<dbReference type="EMBL" id="QTSX02005758">
    <property type="protein sequence ID" value="KAJ9057886.1"/>
    <property type="molecule type" value="Genomic_DNA"/>
</dbReference>
<keyword evidence="2" id="KW-1185">Reference proteome</keyword>
<evidence type="ECO:0000313" key="1">
    <source>
        <dbReference type="EMBL" id="KAJ9057886.1"/>
    </source>
</evidence>
<organism evidence="1 2">
    <name type="scientific">Entomophthora muscae</name>
    <dbReference type="NCBI Taxonomy" id="34485"/>
    <lineage>
        <taxon>Eukaryota</taxon>
        <taxon>Fungi</taxon>
        <taxon>Fungi incertae sedis</taxon>
        <taxon>Zoopagomycota</taxon>
        <taxon>Entomophthoromycotina</taxon>
        <taxon>Entomophthoromycetes</taxon>
        <taxon>Entomophthorales</taxon>
        <taxon>Entomophthoraceae</taxon>
        <taxon>Entomophthora</taxon>
    </lineage>
</organism>
<proteinExistence type="predicted"/>
<dbReference type="Proteomes" id="UP001165960">
    <property type="component" value="Unassembled WGS sequence"/>
</dbReference>
<gene>
    <name evidence="1" type="ORF">DSO57_1018206</name>
</gene>
<accession>A0ACC2S677</accession>
<sequence length="60" mass="6578">MVLYNRLLDEVFDYKPICNQGGRCDDGVIFRIGADEFGRNMASALAVAHRSSPSSSTQPT</sequence>
<reference evidence="1" key="1">
    <citation type="submission" date="2022-04" db="EMBL/GenBank/DDBJ databases">
        <title>Genome of the entomopathogenic fungus Entomophthora muscae.</title>
        <authorList>
            <person name="Elya C."/>
            <person name="Lovett B.R."/>
            <person name="Lee E."/>
            <person name="Macias A.M."/>
            <person name="Hajek A.E."/>
            <person name="De Bivort B.L."/>
            <person name="Kasson M.T."/>
            <person name="De Fine Licht H.H."/>
            <person name="Stajich J.E."/>
        </authorList>
    </citation>
    <scope>NUCLEOTIDE SEQUENCE</scope>
    <source>
        <strain evidence="1">Berkeley</strain>
    </source>
</reference>
<protein>
    <submittedName>
        <fullName evidence="1">Uncharacterized protein</fullName>
    </submittedName>
</protein>
<comment type="caution">
    <text evidence="1">The sequence shown here is derived from an EMBL/GenBank/DDBJ whole genome shotgun (WGS) entry which is preliminary data.</text>
</comment>
<evidence type="ECO:0000313" key="2">
    <source>
        <dbReference type="Proteomes" id="UP001165960"/>
    </source>
</evidence>
<name>A0ACC2S677_9FUNG</name>